<evidence type="ECO:0000256" key="18">
    <source>
        <dbReference type="ARBA" id="ARBA00045078"/>
    </source>
</evidence>
<dbReference type="PANTHER" id="PTHR10571:SF0">
    <property type="entry name" value="UDP-N-ACETYLGLUCOSAMINE--DOLICHYL-PHOSPHATE N-ACETYLGLUCOSAMINEPHOSPHOTRANSFERASE"/>
    <property type="match status" value="1"/>
</dbReference>
<evidence type="ECO:0000313" key="21">
    <source>
        <dbReference type="Proteomes" id="UP000078348"/>
    </source>
</evidence>
<evidence type="ECO:0000256" key="16">
    <source>
        <dbReference type="ARBA" id="ARBA00033238"/>
    </source>
</evidence>
<keyword evidence="8 20" id="KW-0808">Transferase</keyword>
<comment type="similarity">
    <text evidence="4">Belongs to the glycosyltransferase 4 family.</text>
</comment>
<dbReference type="CDD" id="cd06855">
    <property type="entry name" value="GT_GPT_euk"/>
    <property type="match status" value="1"/>
</dbReference>
<evidence type="ECO:0000256" key="10">
    <source>
        <dbReference type="ARBA" id="ARBA00022723"/>
    </source>
</evidence>
<keyword evidence="10" id="KW-0479">Metal-binding</keyword>
<evidence type="ECO:0000256" key="12">
    <source>
        <dbReference type="ARBA" id="ARBA00022842"/>
    </source>
</evidence>
<dbReference type="GO" id="GO:0005789">
    <property type="term" value="C:endoplasmic reticulum membrane"/>
    <property type="evidence" value="ECO:0007669"/>
    <property type="project" value="UniProtKB-SubCell"/>
</dbReference>
<evidence type="ECO:0000256" key="14">
    <source>
        <dbReference type="ARBA" id="ARBA00023136"/>
    </source>
</evidence>
<dbReference type="EC" id="2.7.8.15" evidence="5"/>
<dbReference type="InterPro" id="IPR033895">
    <property type="entry name" value="GPT"/>
</dbReference>
<dbReference type="Proteomes" id="UP000078348">
    <property type="component" value="Unassembled WGS sequence"/>
</dbReference>
<sequence length="428" mass="47770">MKTETAILFVFYIIPFLFLLGMAKWNQDLCNLAISFVASFGAYYVAHSLIPVFMPMTEKAGLWGKDLCKKGMKDEDKKIPESLGIVTATIQILSLIVVEIICAKTDEKMADYNAAILSISLMTLLGFVDDVLELRWRYKLIIPCIATLPLAQAYWSQNQSTTITLPSFLGCILGESKDSLTLLGRIVSIFAEVSGRPYGTAIDLHGWYYVYIVLLCIFCTNSINIYAGVNGLEVGQSLVIACSLFCINVIDIVIGGDYDYVGNHVFSAMIIMPFIASSLALFDFNCFPARCFVGDTFTYSAGVTFAAVGIFGHFTKSLLLFFLPQLLNFLLSLPQLFGLVPCPRHRLPKINPETGLLQPSVISSDETSPYFNRINHTLINVFLYLFGPMSEKNLTRWLLVLQVVCSVFAMVIRYKCGWMFRVEEADVL</sequence>
<comment type="catalytic activity">
    <reaction evidence="18">
        <text>a di-trans,poly-cis-dolichyl phosphate + UDP-N-acetyl-alpha-D-glucosamine = an N-acetyl-alpha-D-glucosaminyl-diphospho-di-trans,poly-cis-dolichol + UMP</text>
        <dbReference type="Rhea" id="RHEA:13289"/>
        <dbReference type="Rhea" id="RHEA-COMP:19498"/>
        <dbReference type="Rhea" id="RHEA-COMP:19507"/>
        <dbReference type="ChEBI" id="CHEBI:57683"/>
        <dbReference type="ChEBI" id="CHEBI:57705"/>
        <dbReference type="ChEBI" id="CHEBI:57865"/>
        <dbReference type="ChEBI" id="CHEBI:58427"/>
        <dbReference type="EC" id="2.7.8.15"/>
    </reaction>
    <physiologicalReaction direction="left-to-right" evidence="18">
        <dbReference type="Rhea" id="RHEA:13290"/>
    </physiologicalReaction>
</comment>
<feature type="transmembrane region" description="Helical" evidence="19">
    <location>
        <begin position="82"/>
        <end position="103"/>
    </location>
</feature>
<evidence type="ECO:0000256" key="6">
    <source>
        <dbReference type="ARBA" id="ARBA00017659"/>
    </source>
</evidence>
<dbReference type="OrthoDB" id="10262326at2759"/>
<evidence type="ECO:0000256" key="2">
    <source>
        <dbReference type="ARBA" id="ARBA00004477"/>
    </source>
</evidence>
<dbReference type="GO" id="GO:0016757">
    <property type="term" value="F:glycosyltransferase activity"/>
    <property type="evidence" value="ECO:0007669"/>
    <property type="project" value="UniProtKB-KW"/>
</dbReference>
<feature type="transmembrane region" description="Helical" evidence="19">
    <location>
        <begin position="206"/>
        <end position="226"/>
    </location>
</feature>
<evidence type="ECO:0000256" key="19">
    <source>
        <dbReference type="SAM" id="Phobius"/>
    </source>
</evidence>
<evidence type="ECO:0000256" key="4">
    <source>
        <dbReference type="ARBA" id="ARBA00009317"/>
    </source>
</evidence>
<feature type="transmembrane region" description="Helical" evidence="19">
    <location>
        <begin position="6"/>
        <end position="25"/>
    </location>
</feature>
<keyword evidence="7" id="KW-0328">Glycosyltransferase</keyword>
<gene>
    <name evidence="20" type="ORF">AV274_3735</name>
</gene>
<evidence type="ECO:0000256" key="1">
    <source>
        <dbReference type="ARBA" id="ARBA00001946"/>
    </source>
</evidence>
<evidence type="ECO:0000256" key="7">
    <source>
        <dbReference type="ARBA" id="ARBA00022676"/>
    </source>
</evidence>
<evidence type="ECO:0000256" key="9">
    <source>
        <dbReference type="ARBA" id="ARBA00022692"/>
    </source>
</evidence>
<evidence type="ECO:0000256" key="13">
    <source>
        <dbReference type="ARBA" id="ARBA00022989"/>
    </source>
</evidence>
<evidence type="ECO:0000256" key="17">
    <source>
        <dbReference type="ARBA" id="ARBA00044717"/>
    </source>
</evidence>
<keyword evidence="9 19" id="KW-0812">Transmembrane</keyword>
<feature type="transmembrane region" description="Helical" evidence="19">
    <location>
        <begin position="320"/>
        <end position="340"/>
    </location>
</feature>
<dbReference type="AlphaFoldDB" id="A0A196SC26"/>
<keyword evidence="21" id="KW-1185">Reference proteome</keyword>
<keyword evidence="14 19" id="KW-0472">Membrane</keyword>
<comment type="cofactor">
    <cofactor evidence="1">
        <name>Mg(2+)</name>
        <dbReference type="ChEBI" id="CHEBI:18420"/>
    </cofactor>
</comment>
<feature type="transmembrane region" description="Helical" evidence="19">
    <location>
        <begin position="238"/>
        <end position="258"/>
    </location>
</feature>
<accession>A0A196SC26</accession>
<reference evidence="20 21" key="1">
    <citation type="submission" date="2016-05" db="EMBL/GenBank/DDBJ databases">
        <title>Nuclear genome of Blastocystis sp. subtype 1 NandII.</title>
        <authorList>
            <person name="Gentekaki E."/>
            <person name="Curtis B."/>
            <person name="Stairs C."/>
            <person name="Eme L."/>
            <person name="Herman E."/>
            <person name="Klimes V."/>
            <person name="Arias M.C."/>
            <person name="Elias M."/>
            <person name="Hilliou F."/>
            <person name="Klute M."/>
            <person name="Malik S.-B."/>
            <person name="Pightling A."/>
            <person name="Rachubinski R."/>
            <person name="Salas D."/>
            <person name="Schlacht A."/>
            <person name="Suga H."/>
            <person name="Archibald J."/>
            <person name="Ball S.G."/>
            <person name="Clark G."/>
            <person name="Dacks J."/>
            <person name="Van Der Giezen M."/>
            <person name="Tsaousis A."/>
            <person name="Roger A."/>
        </authorList>
    </citation>
    <scope>NUCLEOTIDE SEQUENCE [LARGE SCALE GENOMIC DNA]</scope>
    <source>
        <strain evidence="21">ATCC 50177 / NandII</strain>
    </source>
</reference>
<evidence type="ECO:0000256" key="11">
    <source>
        <dbReference type="ARBA" id="ARBA00022824"/>
    </source>
</evidence>
<keyword evidence="13 19" id="KW-1133">Transmembrane helix</keyword>
<evidence type="ECO:0000256" key="3">
    <source>
        <dbReference type="ARBA" id="ARBA00004922"/>
    </source>
</evidence>
<evidence type="ECO:0000256" key="5">
    <source>
        <dbReference type="ARBA" id="ARBA00013225"/>
    </source>
</evidence>
<evidence type="ECO:0000256" key="15">
    <source>
        <dbReference type="ARBA" id="ARBA00029567"/>
    </source>
</evidence>
<dbReference type="InterPro" id="IPR000715">
    <property type="entry name" value="Glycosyl_transferase_4"/>
</dbReference>
<feature type="transmembrane region" description="Helical" evidence="19">
    <location>
        <begin position="296"/>
        <end position="314"/>
    </location>
</feature>
<comment type="subcellular location">
    <subcellularLocation>
        <location evidence="2">Endoplasmic reticulum membrane</location>
        <topology evidence="2">Multi-pass membrane protein</topology>
    </subcellularLocation>
</comment>
<organism evidence="20 21">
    <name type="scientific">Blastocystis sp. subtype 1 (strain ATCC 50177 / NandII)</name>
    <dbReference type="NCBI Taxonomy" id="478820"/>
    <lineage>
        <taxon>Eukaryota</taxon>
        <taxon>Sar</taxon>
        <taxon>Stramenopiles</taxon>
        <taxon>Bigyra</taxon>
        <taxon>Opalozoa</taxon>
        <taxon>Opalinata</taxon>
        <taxon>Blastocystidae</taxon>
        <taxon>Blastocystis</taxon>
    </lineage>
</organism>
<dbReference type="Pfam" id="PF00953">
    <property type="entry name" value="Glycos_transf_4"/>
    <property type="match status" value="1"/>
</dbReference>
<comment type="function">
    <text evidence="17">UDP-N-acetylglucosamine--dolichyl-phosphate N-acetylglucosaminephosphotransferase that operates in the biosynthetic pathway of dolichol-linked oligosaccharides, the glycan precursors employed in protein asparagine (N)-glycosylation. The assembly of dolichol-linked oligosaccharides begins on the cytosolic side of the endoplasmic reticulum membrane and finishes in its lumen. The sequential addition of sugars to dolichol pyrophosphate produces dolichol-linked oligosaccharides containing fourteen sugars, including two GlcNAcs, nine mannoses and three glucoses. Once assembled, the oligosaccharide is transferred from the lipid to nascent proteins by oligosaccharyltransferases. Catalyzes the initial step of dolichol-linked oligosaccharide biosynthesis, transfering GlcNAc-1-P from cytosolic UDP-GlcNAc onto the carrier lipid dolichyl phosphate (P-dolichol), yielding GlcNAc-P-P-dolichol embedded in the cytoplasmic leaflet of the endoplasmic reticulum membrane.</text>
</comment>
<feature type="transmembrane region" description="Helical" evidence="19">
    <location>
        <begin position="264"/>
        <end position="284"/>
    </location>
</feature>
<dbReference type="GO" id="GO:0006488">
    <property type="term" value="P:dolichol-linked oligosaccharide biosynthetic process"/>
    <property type="evidence" value="ECO:0007669"/>
    <property type="project" value="InterPro"/>
</dbReference>
<protein>
    <recommendedName>
        <fullName evidence="6">UDP-N-acetylglucosamine--dolichyl-phosphate N-acetylglucosaminephosphotransferase</fullName>
        <ecNumber evidence="5">2.7.8.15</ecNumber>
    </recommendedName>
    <alternativeName>
        <fullName evidence="15">GlcNAc-1-P transferase</fullName>
    </alternativeName>
    <alternativeName>
        <fullName evidence="16">N-acetylglucosamine-1-phosphate transferase</fullName>
    </alternativeName>
</protein>
<dbReference type="PANTHER" id="PTHR10571">
    <property type="entry name" value="UDP-N-ACETYLGLUCOSAMINE--DOLICHYL-PHOSPHATE N-ACETYLGLUCOSAMINEPHOSPHOTRANSFERASE"/>
    <property type="match status" value="1"/>
</dbReference>
<dbReference type="UniPathway" id="UPA00378"/>
<comment type="caution">
    <text evidence="20">The sequence shown here is derived from an EMBL/GenBank/DDBJ whole genome shotgun (WGS) entry which is preliminary data.</text>
</comment>
<comment type="pathway">
    <text evidence="3">Protein modification; protein glycosylation.</text>
</comment>
<dbReference type="GO" id="GO:0003975">
    <property type="term" value="F:UDP-N-acetylglucosamine-dolichyl-phosphate N-acetylglucosaminephosphotransferase activity"/>
    <property type="evidence" value="ECO:0007669"/>
    <property type="project" value="UniProtKB-EC"/>
</dbReference>
<dbReference type="STRING" id="478820.A0A196SC26"/>
<dbReference type="GO" id="GO:0046872">
    <property type="term" value="F:metal ion binding"/>
    <property type="evidence" value="ECO:0007669"/>
    <property type="project" value="UniProtKB-KW"/>
</dbReference>
<dbReference type="EMBL" id="LXWW01000236">
    <property type="protein sequence ID" value="OAO14568.1"/>
    <property type="molecule type" value="Genomic_DNA"/>
</dbReference>
<feature type="transmembrane region" description="Helical" evidence="19">
    <location>
        <begin position="394"/>
        <end position="414"/>
    </location>
</feature>
<keyword evidence="11" id="KW-0256">Endoplasmic reticulum</keyword>
<proteinExistence type="inferred from homology"/>
<evidence type="ECO:0000313" key="20">
    <source>
        <dbReference type="EMBL" id="OAO14568.1"/>
    </source>
</evidence>
<feature type="transmembrane region" description="Helical" evidence="19">
    <location>
        <begin position="32"/>
        <end position="54"/>
    </location>
</feature>
<evidence type="ECO:0000256" key="8">
    <source>
        <dbReference type="ARBA" id="ARBA00022679"/>
    </source>
</evidence>
<name>A0A196SC26_BLAHN</name>
<keyword evidence="12" id="KW-0460">Magnesium</keyword>